<keyword evidence="3" id="KW-1185">Reference proteome</keyword>
<sequence>MAAKLLIVLVALTAQTLAFPIAQDPATEPAAGAGVCSLDPHDPASWGPSGATDFMQNWFSTNGTTDWLTAMDDGTTTTDGFNSPLNCKALGGSTCVVPDVVCENFTPPVLRLIRLAATNAHDFFTMAHEKLQDVTISDILSIDQIIADFAPDQAAGSSINPVGVVSAGVFVASGIAGVAGVAAAAAGTAAGAAAIGAAAGPIGAILGLIGGALFLETSLDPLSQPVDMTDEWRTVVSDQLGGTFTKAADLIEKLNSKLFGGDADLDLSAVLQSTGTTSDGLDPIAQIFSSGAFLEDLDESPLDDALAAGYARIKQNLVAGLMRAQNFYVFINTQLAEADCTDTGSRFINNECMIISKRVDSPGGTKPVAAEILLKLDDPNAGYNIDPVEMYQNAVDCNSNQLDTSVIFGEGLPKCFWSLPILRVDGPSVCALIPEDLYSAQGYSAGVALTRSKCQDIFDPEAASVAY</sequence>
<protein>
    <submittedName>
        <fullName evidence="2">Uncharacterized protein</fullName>
    </submittedName>
</protein>
<organism evidence="2 3">
    <name type="scientific">Saxophila tyrrhenica</name>
    <dbReference type="NCBI Taxonomy" id="1690608"/>
    <lineage>
        <taxon>Eukaryota</taxon>
        <taxon>Fungi</taxon>
        <taxon>Dikarya</taxon>
        <taxon>Ascomycota</taxon>
        <taxon>Pezizomycotina</taxon>
        <taxon>Dothideomycetes</taxon>
        <taxon>Dothideomycetidae</taxon>
        <taxon>Mycosphaerellales</taxon>
        <taxon>Extremaceae</taxon>
        <taxon>Saxophila</taxon>
    </lineage>
</organism>
<evidence type="ECO:0000256" key="1">
    <source>
        <dbReference type="SAM" id="SignalP"/>
    </source>
</evidence>
<dbReference type="RefSeq" id="XP_064658549.1">
    <property type="nucleotide sequence ID" value="XM_064803634.1"/>
</dbReference>
<feature type="chain" id="PRO_5043552754" evidence="1">
    <location>
        <begin position="19"/>
        <end position="467"/>
    </location>
</feature>
<evidence type="ECO:0000313" key="3">
    <source>
        <dbReference type="Proteomes" id="UP001337655"/>
    </source>
</evidence>
<dbReference type="Proteomes" id="UP001337655">
    <property type="component" value="Unassembled WGS sequence"/>
</dbReference>
<evidence type="ECO:0000313" key="2">
    <source>
        <dbReference type="EMBL" id="KAK5169083.1"/>
    </source>
</evidence>
<keyword evidence="1" id="KW-0732">Signal</keyword>
<comment type="caution">
    <text evidence="2">The sequence shown here is derived from an EMBL/GenBank/DDBJ whole genome shotgun (WGS) entry which is preliminary data.</text>
</comment>
<gene>
    <name evidence="2" type="ORF">LTR77_006392</name>
</gene>
<accession>A0AAV9P8J9</accession>
<dbReference type="GeneID" id="89927732"/>
<dbReference type="EMBL" id="JAVRRT010000009">
    <property type="protein sequence ID" value="KAK5169083.1"/>
    <property type="molecule type" value="Genomic_DNA"/>
</dbReference>
<reference evidence="2 3" key="1">
    <citation type="submission" date="2023-08" db="EMBL/GenBank/DDBJ databases">
        <title>Black Yeasts Isolated from many extreme environments.</title>
        <authorList>
            <person name="Coleine C."/>
            <person name="Stajich J.E."/>
            <person name="Selbmann L."/>
        </authorList>
    </citation>
    <scope>NUCLEOTIDE SEQUENCE [LARGE SCALE GENOMIC DNA]</scope>
    <source>
        <strain evidence="2 3">CCFEE 5935</strain>
    </source>
</reference>
<dbReference type="AlphaFoldDB" id="A0AAV9P8J9"/>
<name>A0AAV9P8J9_9PEZI</name>
<proteinExistence type="predicted"/>
<feature type="signal peptide" evidence="1">
    <location>
        <begin position="1"/>
        <end position="18"/>
    </location>
</feature>